<sequence>MTRFTTFSDTKKKTFLALATLLLLQVGFSQKQHKVPPMNGNMPRIAQTAWRIFKLYKSGNAPAADNAADVLVFCRTNRFSYVPSTGIGPQGTFKVQGRLLVLTNDSDKKPAAYKMSWLPGQNILKLEEGGIIFEMEYNGETNCNG</sequence>
<gene>
    <name evidence="2" type="ORF">FSB75_11195</name>
</gene>
<dbReference type="RefSeq" id="WP_146787131.1">
    <property type="nucleotide sequence ID" value="NZ_BAABIO010000001.1"/>
</dbReference>
<keyword evidence="1" id="KW-0732">Signal</keyword>
<accession>A0A5B8UID7</accession>
<feature type="chain" id="PRO_5022963899" description="Lipocalin-like domain-containing protein" evidence="1">
    <location>
        <begin position="32"/>
        <end position="145"/>
    </location>
</feature>
<organism evidence="2 3">
    <name type="scientific">Flavisolibacter ginsenosidimutans</name>
    <dbReference type="NCBI Taxonomy" id="661481"/>
    <lineage>
        <taxon>Bacteria</taxon>
        <taxon>Pseudomonadati</taxon>
        <taxon>Bacteroidota</taxon>
        <taxon>Chitinophagia</taxon>
        <taxon>Chitinophagales</taxon>
        <taxon>Chitinophagaceae</taxon>
        <taxon>Flavisolibacter</taxon>
    </lineage>
</organism>
<feature type="signal peptide" evidence="1">
    <location>
        <begin position="1"/>
        <end position="31"/>
    </location>
</feature>
<keyword evidence="3" id="KW-1185">Reference proteome</keyword>
<dbReference type="AlphaFoldDB" id="A0A5B8UID7"/>
<evidence type="ECO:0008006" key="4">
    <source>
        <dbReference type="Google" id="ProtNLM"/>
    </source>
</evidence>
<evidence type="ECO:0000313" key="2">
    <source>
        <dbReference type="EMBL" id="QEC56434.1"/>
    </source>
</evidence>
<evidence type="ECO:0000256" key="1">
    <source>
        <dbReference type="SAM" id="SignalP"/>
    </source>
</evidence>
<name>A0A5B8UID7_9BACT</name>
<proteinExistence type="predicted"/>
<dbReference type="Proteomes" id="UP000321204">
    <property type="component" value="Chromosome"/>
</dbReference>
<evidence type="ECO:0000313" key="3">
    <source>
        <dbReference type="Proteomes" id="UP000321204"/>
    </source>
</evidence>
<reference evidence="2 3" key="1">
    <citation type="journal article" date="2015" name="Int. J. Syst. Evol. Microbiol.">
        <title>Flavisolibacter ginsenosidimutans sp. nov., with ginsenoside-converting activity isolated from soil used for cultivating ginseng.</title>
        <authorList>
            <person name="Zhao Y."/>
            <person name="Liu Q."/>
            <person name="Kang M.S."/>
            <person name="Jin F."/>
            <person name="Yu H."/>
            <person name="Im W.T."/>
        </authorList>
    </citation>
    <scope>NUCLEOTIDE SEQUENCE [LARGE SCALE GENOMIC DNA]</scope>
    <source>
        <strain evidence="2 3">Gsoil 636</strain>
    </source>
</reference>
<dbReference type="KEGG" id="fgg:FSB75_11195"/>
<dbReference type="EMBL" id="CP042433">
    <property type="protein sequence ID" value="QEC56434.1"/>
    <property type="molecule type" value="Genomic_DNA"/>
</dbReference>
<protein>
    <recommendedName>
        <fullName evidence="4">Lipocalin-like domain-containing protein</fullName>
    </recommendedName>
</protein>